<sequence>MMTVIDLARNMREQNNKPLKTPLREMIVVHPDAEFLEDITVKLKELIVFSQSVRLGRQWEMLPREVKAMTQADILAFERPEKLHFSGHCLKFSDIKTPSTLLVNIHTLEGTIVIALAYVKIERASDWFSCEFQRPPSVTKKEMDASEMNPETKKKAGLEPTDVVEEEYIKKLLGSPLLDHSMISPDAGPNIVFDFDRLPNYFKEITNTWKHYARICYPETIPKLKSEFQVGKESGMIDCRHNALLRLILLPVSPDQSRMPAK</sequence>
<gene>
    <name evidence="2" type="ORF">HPP92_012311</name>
</gene>
<dbReference type="PANTHER" id="PTHR42780:SF1">
    <property type="entry name" value="ISOLEUCINE--TRNA LIGASE, CYTOPLASMIC"/>
    <property type="match status" value="1"/>
</dbReference>
<evidence type="ECO:0000313" key="3">
    <source>
        <dbReference type="Proteomes" id="UP000636800"/>
    </source>
</evidence>
<name>A0A835R0Q1_VANPL</name>
<dbReference type="GO" id="GO:0006428">
    <property type="term" value="P:isoleucyl-tRNA aminoacylation"/>
    <property type="evidence" value="ECO:0007669"/>
    <property type="project" value="TreeGrafter"/>
</dbReference>
<keyword evidence="3" id="KW-1185">Reference proteome</keyword>
<organism evidence="2 3">
    <name type="scientific">Vanilla planifolia</name>
    <name type="common">Vanilla</name>
    <dbReference type="NCBI Taxonomy" id="51239"/>
    <lineage>
        <taxon>Eukaryota</taxon>
        <taxon>Viridiplantae</taxon>
        <taxon>Streptophyta</taxon>
        <taxon>Embryophyta</taxon>
        <taxon>Tracheophyta</taxon>
        <taxon>Spermatophyta</taxon>
        <taxon>Magnoliopsida</taxon>
        <taxon>Liliopsida</taxon>
        <taxon>Asparagales</taxon>
        <taxon>Orchidaceae</taxon>
        <taxon>Vanilloideae</taxon>
        <taxon>Vanilleae</taxon>
        <taxon>Vanilla</taxon>
    </lineage>
</organism>
<evidence type="ECO:0000313" key="2">
    <source>
        <dbReference type="EMBL" id="KAG0481453.1"/>
    </source>
</evidence>
<dbReference type="OrthoDB" id="1898716at2759"/>
<proteinExistence type="predicted"/>
<feature type="compositionally biased region" description="Basic and acidic residues" evidence="1">
    <location>
        <begin position="139"/>
        <end position="157"/>
    </location>
</feature>
<dbReference type="PANTHER" id="PTHR42780">
    <property type="entry name" value="SOLEUCYL-TRNA SYNTHETASE"/>
    <property type="match status" value="1"/>
</dbReference>
<feature type="region of interest" description="Disordered" evidence="1">
    <location>
        <begin position="139"/>
        <end position="159"/>
    </location>
</feature>
<dbReference type="Proteomes" id="UP000636800">
    <property type="component" value="Chromosome 5"/>
</dbReference>
<protein>
    <submittedName>
        <fullName evidence="2">Uncharacterized protein</fullName>
    </submittedName>
</protein>
<accession>A0A835R0Q1</accession>
<reference evidence="2 3" key="1">
    <citation type="journal article" date="2020" name="Nat. Food">
        <title>A phased Vanilla planifolia genome enables genetic improvement of flavour and production.</title>
        <authorList>
            <person name="Hasing T."/>
            <person name="Tang H."/>
            <person name="Brym M."/>
            <person name="Khazi F."/>
            <person name="Huang T."/>
            <person name="Chambers A.H."/>
        </authorList>
    </citation>
    <scope>NUCLEOTIDE SEQUENCE [LARGE SCALE GENOMIC DNA]</scope>
    <source>
        <tissue evidence="2">Leaf</tissue>
    </source>
</reference>
<comment type="caution">
    <text evidence="2">The sequence shown here is derived from an EMBL/GenBank/DDBJ whole genome shotgun (WGS) entry which is preliminary data.</text>
</comment>
<dbReference type="EMBL" id="JADCNL010000005">
    <property type="protein sequence ID" value="KAG0481453.1"/>
    <property type="molecule type" value="Genomic_DNA"/>
</dbReference>
<evidence type="ECO:0000256" key="1">
    <source>
        <dbReference type="SAM" id="MobiDB-lite"/>
    </source>
</evidence>
<dbReference type="InterPro" id="IPR023586">
    <property type="entry name" value="Ile-tRNA-ligase_type2"/>
</dbReference>
<dbReference type="GO" id="GO:0004822">
    <property type="term" value="F:isoleucine-tRNA ligase activity"/>
    <property type="evidence" value="ECO:0007669"/>
    <property type="project" value="InterPro"/>
</dbReference>
<dbReference type="AlphaFoldDB" id="A0A835R0Q1"/>